<dbReference type="EMBL" id="JBHTJT010000060">
    <property type="protein sequence ID" value="MFD0982826.1"/>
    <property type="molecule type" value="Genomic_DNA"/>
</dbReference>
<feature type="domain" description="HTH cro/C1-type" evidence="2">
    <location>
        <begin position="6"/>
        <end position="35"/>
    </location>
</feature>
<dbReference type="InterPro" id="IPR010982">
    <property type="entry name" value="Lambda_DNA-bd_dom_sf"/>
</dbReference>
<feature type="compositionally biased region" description="Basic and acidic residues" evidence="1">
    <location>
        <begin position="139"/>
        <end position="152"/>
    </location>
</feature>
<dbReference type="Proteomes" id="UP001597108">
    <property type="component" value="Unassembled WGS sequence"/>
</dbReference>
<dbReference type="InterPro" id="IPR001387">
    <property type="entry name" value="Cro/C1-type_HTH"/>
</dbReference>
<reference evidence="4" key="1">
    <citation type="journal article" date="2019" name="Int. J. Syst. Evol. Microbiol.">
        <title>The Global Catalogue of Microorganisms (GCM) 10K type strain sequencing project: providing services to taxonomists for standard genome sequencing and annotation.</title>
        <authorList>
            <consortium name="The Broad Institute Genomics Platform"/>
            <consortium name="The Broad Institute Genome Sequencing Center for Infectious Disease"/>
            <person name="Wu L."/>
            <person name="Ma J."/>
        </authorList>
    </citation>
    <scope>NUCLEOTIDE SEQUENCE [LARGE SCALE GENOMIC DNA]</scope>
    <source>
        <strain evidence="4">CCUG 60524</strain>
    </source>
</reference>
<dbReference type="Gene3D" id="1.10.260.40">
    <property type="entry name" value="lambda repressor-like DNA-binding domains"/>
    <property type="match status" value="1"/>
</dbReference>
<dbReference type="NCBIfam" id="NF041373">
    <property type="entry name" value="HGG_STG"/>
    <property type="match status" value="1"/>
</dbReference>
<keyword evidence="4" id="KW-1185">Reference proteome</keyword>
<proteinExistence type="predicted"/>
<evidence type="ECO:0000259" key="2">
    <source>
        <dbReference type="PROSITE" id="PS50943"/>
    </source>
</evidence>
<feature type="region of interest" description="Disordered" evidence="1">
    <location>
        <begin position="116"/>
        <end position="164"/>
    </location>
</feature>
<dbReference type="Pfam" id="PF01381">
    <property type="entry name" value="HTH_3"/>
    <property type="match status" value="1"/>
</dbReference>
<dbReference type="SUPFAM" id="SSF47413">
    <property type="entry name" value="lambda repressor-like DNA-binding domains"/>
    <property type="match status" value="1"/>
</dbReference>
<gene>
    <name evidence="3" type="ORF">ACFQ2S_24630</name>
</gene>
<dbReference type="RefSeq" id="WP_386079355.1">
    <property type="nucleotide sequence ID" value="NZ_JBHTJT010000060.1"/>
</dbReference>
<name>A0ABW3IXZ0_9RHOB</name>
<accession>A0ABW3IXZ0</accession>
<evidence type="ECO:0000256" key="1">
    <source>
        <dbReference type="SAM" id="MobiDB-lite"/>
    </source>
</evidence>
<evidence type="ECO:0000313" key="4">
    <source>
        <dbReference type="Proteomes" id="UP001597108"/>
    </source>
</evidence>
<dbReference type="PROSITE" id="PS50943">
    <property type="entry name" value="HTH_CROC1"/>
    <property type="match status" value="1"/>
</dbReference>
<sequence>MTGDDLKNARREMRWSQRELAQRAGVDRTTVHYWEAKAEIDNRSWAIGRIADALGWRDFQTLIARTLIARTRHGVLDRDKETANLNRLYSGSKGNILHGACNQRVACGAKTRKGTPCKAQSEPGKKRCRFHGGMSTGPKTEEGRLRIAEAQRKRWRRSDTAQPN</sequence>
<dbReference type="CDD" id="cd00093">
    <property type="entry name" value="HTH_XRE"/>
    <property type="match status" value="1"/>
</dbReference>
<organism evidence="3 4">
    <name type="scientific">Tropicimonas aquimaris</name>
    <dbReference type="NCBI Taxonomy" id="914152"/>
    <lineage>
        <taxon>Bacteria</taxon>
        <taxon>Pseudomonadati</taxon>
        <taxon>Pseudomonadota</taxon>
        <taxon>Alphaproteobacteria</taxon>
        <taxon>Rhodobacterales</taxon>
        <taxon>Roseobacteraceae</taxon>
        <taxon>Tropicimonas</taxon>
    </lineage>
</organism>
<evidence type="ECO:0000313" key="3">
    <source>
        <dbReference type="EMBL" id="MFD0982826.1"/>
    </source>
</evidence>
<protein>
    <submittedName>
        <fullName evidence="3">HGGxSTG domain-containing protein</fullName>
    </submittedName>
</protein>
<comment type="caution">
    <text evidence="3">The sequence shown here is derived from an EMBL/GenBank/DDBJ whole genome shotgun (WGS) entry which is preliminary data.</text>
</comment>
<dbReference type="InterPro" id="IPR047675">
    <property type="entry name" value="Putative_zinc-bd"/>
</dbReference>